<gene>
    <name evidence="1" type="ORF">S12H4_59035</name>
</gene>
<proteinExistence type="predicted"/>
<name>X1UZW1_9ZZZZ</name>
<dbReference type="AlphaFoldDB" id="X1UZW1"/>
<comment type="caution">
    <text evidence="1">The sequence shown here is derived from an EMBL/GenBank/DDBJ whole genome shotgun (WGS) entry which is preliminary data.</text>
</comment>
<reference evidence="1" key="1">
    <citation type="journal article" date="2014" name="Front. Microbiol.">
        <title>High frequency of phylogenetically diverse reductive dehalogenase-homologous genes in deep subseafloor sedimentary metagenomes.</title>
        <authorList>
            <person name="Kawai M."/>
            <person name="Futagami T."/>
            <person name="Toyoda A."/>
            <person name="Takaki Y."/>
            <person name="Nishi S."/>
            <person name="Hori S."/>
            <person name="Arai W."/>
            <person name="Tsubouchi T."/>
            <person name="Morono Y."/>
            <person name="Uchiyama I."/>
            <person name="Ito T."/>
            <person name="Fujiyama A."/>
            <person name="Inagaki F."/>
            <person name="Takami H."/>
        </authorList>
    </citation>
    <scope>NUCLEOTIDE SEQUENCE</scope>
    <source>
        <strain evidence="1">Expedition CK06-06</strain>
    </source>
</reference>
<accession>X1UZW1</accession>
<protein>
    <submittedName>
        <fullName evidence="1">Uncharacterized protein</fullName>
    </submittedName>
</protein>
<feature type="non-terminal residue" evidence="1">
    <location>
        <position position="1"/>
    </location>
</feature>
<organism evidence="1">
    <name type="scientific">marine sediment metagenome</name>
    <dbReference type="NCBI Taxonomy" id="412755"/>
    <lineage>
        <taxon>unclassified sequences</taxon>
        <taxon>metagenomes</taxon>
        <taxon>ecological metagenomes</taxon>
    </lineage>
</organism>
<sequence>KVIPQAFNKSNALTIIATDRTGLENTLGYISKTFPYFDEYRDGKPQLSDVPSALEDFFKGEGGSAEAYFNWKLKEILGLKGALYEGVRILFGYPTRGRAIWELSSPCRRSNVIFAQPE</sequence>
<dbReference type="EMBL" id="BARW01038473">
    <property type="protein sequence ID" value="GAJ22969.1"/>
    <property type="molecule type" value="Genomic_DNA"/>
</dbReference>
<evidence type="ECO:0000313" key="1">
    <source>
        <dbReference type="EMBL" id="GAJ22969.1"/>
    </source>
</evidence>